<evidence type="ECO:0000313" key="3">
    <source>
        <dbReference type="EMBL" id="ONH65885.1"/>
    </source>
</evidence>
<evidence type="ECO:0000256" key="1">
    <source>
        <dbReference type="ARBA" id="ARBA00023002"/>
    </source>
</evidence>
<dbReference type="Proteomes" id="UP000189513">
    <property type="component" value="Unassembled WGS sequence"/>
</dbReference>
<proteinExistence type="predicted"/>
<reference evidence="4" key="1">
    <citation type="journal article" date="2017" name="Genome Announc.">
        <title>Genome sequences of Cyberlindnera fabianii 65, Pichia kudriavzevii 129, and Saccharomyces cerevisiae 131 isolated from fermented masau fruits in Zimbabwe.</title>
        <authorList>
            <person name="van Rijswijck I.M.H."/>
            <person name="Derks M.F.L."/>
            <person name="Abee T."/>
            <person name="de Ridder D."/>
            <person name="Smid E.J."/>
        </authorList>
    </citation>
    <scope>NUCLEOTIDE SEQUENCE [LARGE SCALE GENOMIC DNA]</scope>
    <source>
        <strain evidence="4">65</strain>
    </source>
</reference>
<dbReference type="Gene3D" id="3.20.20.100">
    <property type="entry name" value="NADP-dependent oxidoreductase domain"/>
    <property type="match status" value="1"/>
</dbReference>
<evidence type="ECO:0000313" key="4">
    <source>
        <dbReference type="Proteomes" id="UP000189513"/>
    </source>
</evidence>
<dbReference type="Pfam" id="PF00248">
    <property type="entry name" value="Aldo_ket_red"/>
    <property type="match status" value="1"/>
</dbReference>
<dbReference type="InterPro" id="IPR036812">
    <property type="entry name" value="NAD(P)_OxRdtase_dom_sf"/>
</dbReference>
<organism evidence="3 4">
    <name type="scientific">Cyberlindnera fabianii</name>
    <name type="common">Yeast</name>
    <name type="synonym">Hansenula fabianii</name>
    <dbReference type="NCBI Taxonomy" id="36022"/>
    <lineage>
        <taxon>Eukaryota</taxon>
        <taxon>Fungi</taxon>
        <taxon>Dikarya</taxon>
        <taxon>Ascomycota</taxon>
        <taxon>Saccharomycotina</taxon>
        <taxon>Saccharomycetes</taxon>
        <taxon>Phaffomycetales</taxon>
        <taxon>Phaffomycetaceae</taxon>
        <taxon>Cyberlindnera</taxon>
    </lineage>
</organism>
<dbReference type="InterPro" id="IPR050523">
    <property type="entry name" value="AKR_Detox_Biosynth"/>
</dbReference>
<dbReference type="EMBL" id="MPUK01000009">
    <property type="protein sequence ID" value="ONH65885.1"/>
    <property type="molecule type" value="Genomic_DNA"/>
</dbReference>
<dbReference type="STRING" id="36022.A0A1V2L2U0"/>
<dbReference type="FunFam" id="3.20.20.100:FF:000004">
    <property type="entry name" value="Oxidoreductase, aldo/keto reductase"/>
    <property type="match status" value="1"/>
</dbReference>
<dbReference type="SUPFAM" id="SSF51430">
    <property type="entry name" value="NAD(P)-linked oxidoreductase"/>
    <property type="match status" value="1"/>
</dbReference>
<name>A0A1V2L2U0_CYBFA</name>
<dbReference type="PANTHER" id="PTHR43364">
    <property type="entry name" value="NADH-SPECIFIC METHYLGLYOXAL REDUCTASE-RELATED"/>
    <property type="match status" value="1"/>
</dbReference>
<gene>
    <name evidence="3" type="ORF">BON22_4247</name>
</gene>
<comment type="caution">
    <text evidence="3">The sequence shown here is derived from an EMBL/GenBank/DDBJ whole genome shotgun (WGS) entry which is preliminary data.</text>
</comment>
<dbReference type="GO" id="GO:0016491">
    <property type="term" value="F:oxidoreductase activity"/>
    <property type="evidence" value="ECO:0007669"/>
    <property type="project" value="UniProtKB-KW"/>
</dbReference>
<dbReference type="VEuPathDB" id="FungiDB:BON22_4247"/>
<dbReference type="OMA" id="ICRDDER"/>
<keyword evidence="4" id="KW-1185">Reference proteome</keyword>
<sequence>MAESTTVPWNNLGSSGLKISNVIIGCMSYGSKEWADWVISDEEKVYEILNKAYELGIRTFDTADMYSNGVSEILLGKWIKKYNIKRDKIVIMTKVFNPVDEDIEDLFKKQIRGFTKAEEVEIINSRGLSRKHILDGAQESVRRLGTYIDLYQIHRFDHEVPMEETMRALNDVVEQGHARYIGASTMRAVEFVMLQNVAEKNGWHKFVSMQSKYNLLDREDEHEMNYYCQKTGVGLIPWSPLAAGMLARPVPEVLDDSNITARQKNGRGKISAQDKEKVADITIINRVEEVAKKLNVPMAAVATAWALAKGTNPIAGISSVKRLEELFVGANLKLSEEDIKYLEEPYLPKLRDIR</sequence>
<dbReference type="CDD" id="cd19079">
    <property type="entry name" value="AKR_EcYajO-like"/>
    <property type="match status" value="1"/>
</dbReference>
<evidence type="ECO:0000259" key="2">
    <source>
        <dbReference type="Pfam" id="PF00248"/>
    </source>
</evidence>
<dbReference type="PANTHER" id="PTHR43364:SF15">
    <property type="entry name" value="ARYL-ALCOHOL DEHYDROGENASE AAD16-RELATED"/>
    <property type="match status" value="1"/>
</dbReference>
<dbReference type="InterPro" id="IPR023210">
    <property type="entry name" value="NADP_OxRdtase_dom"/>
</dbReference>
<accession>A0A1V2L2U0</accession>
<feature type="domain" description="NADP-dependent oxidoreductase" evidence="2">
    <location>
        <begin position="22"/>
        <end position="344"/>
    </location>
</feature>
<dbReference type="AlphaFoldDB" id="A0A1V2L2U0"/>
<protein>
    <submittedName>
        <fullName evidence="3">Versiconal hemiacetal acetate reductase</fullName>
    </submittedName>
</protein>
<keyword evidence="1" id="KW-0560">Oxidoreductase</keyword>
<dbReference type="GO" id="GO:0005829">
    <property type="term" value="C:cytosol"/>
    <property type="evidence" value="ECO:0007669"/>
    <property type="project" value="UniProtKB-ARBA"/>
</dbReference>